<organism evidence="3 4">
    <name type="scientific">Perkinsus olseni</name>
    <name type="common">Perkinsus atlanticus</name>
    <dbReference type="NCBI Taxonomy" id="32597"/>
    <lineage>
        <taxon>Eukaryota</taxon>
        <taxon>Sar</taxon>
        <taxon>Alveolata</taxon>
        <taxon>Perkinsozoa</taxon>
        <taxon>Perkinsea</taxon>
        <taxon>Perkinsida</taxon>
        <taxon>Perkinsidae</taxon>
        <taxon>Perkinsus</taxon>
    </lineage>
</organism>
<evidence type="ECO:0000313" key="4">
    <source>
        <dbReference type="Proteomes" id="UP000541610"/>
    </source>
</evidence>
<dbReference type="Proteomes" id="UP000541610">
    <property type="component" value="Unassembled WGS sequence"/>
</dbReference>
<evidence type="ECO:0000313" key="3">
    <source>
        <dbReference type="EMBL" id="KAF4696533.1"/>
    </source>
</evidence>
<dbReference type="AlphaFoldDB" id="A0A7J6PK88"/>
<reference evidence="3 4" key="1">
    <citation type="submission" date="2020-04" db="EMBL/GenBank/DDBJ databases">
        <title>Perkinsus olseni comparative genomics.</title>
        <authorList>
            <person name="Bogema D.R."/>
        </authorList>
    </citation>
    <scope>NUCLEOTIDE SEQUENCE [LARGE SCALE GENOMIC DNA]</scope>
    <source>
        <strain evidence="3">00978-12</strain>
    </source>
</reference>
<name>A0A7J6PK88_PEROL</name>
<sequence>MTMLVRIVVPLILLAALYVEASSWKKMKKNLSKLSPKGKNEDKTSPGEDDRGEISSKKTRSGLFSIRKKKNKDEAKEKDQGGAFEKRSFGLFTFKKKRHDVTSAGGKEIHDKAPGNIGNKAPSKKNTGSEASTEAQAEEENSEATSKMKVYDGSKGNHHGKVKSKKEPSEFLWKKKHQKAPSDETSHDQTSTEESPSSSSDIPFLYGVSGRETFYIHPKLSTCKLSLHKLGSDESNTCVAAHLAASCEKRADMDVTVYVVDKTKWESKKYDSTIIESDGKMEFDTLTAHGNPHPDLTHSLNAVKKLYELDTSIRNIPYGRDFFYGVNKDSKQSLYVDLFAPFMKGFCDTNGEAIREGEKVLVFPVGRSLLGKITREGSFEYVILEGFVREEVDNHSDPRAYGMGVEGQYTESLRECDDLVEWYRRIA</sequence>
<feature type="chain" id="PRO_5029751126" evidence="2">
    <location>
        <begin position="22"/>
        <end position="427"/>
    </location>
</feature>
<accession>A0A7J6PK88</accession>
<feature type="region of interest" description="Disordered" evidence="1">
    <location>
        <begin position="29"/>
        <end position="82"/>
    </location>
</feature>
<feature type="signal peptide" evidence="2">
    <location>
        <begin position="1"/>
        <end position="21"/>
    </location>
</feature>
<proteinExistence type="predicted"/>
<feature type="compositionally biased region" description="Basic and acidic residues" evidence="1">
    <location>
        <begin position="71"/>
        <end position="82"/>
    </location>
</feature>
<feature type="region of interest" description="Disordered" evidence="1">
    <location>
        <begin position="95"/>
        <end position="202"/>
    </location>
</feature>
<keyword evidence="2" id="KW-0732">Signal</keyword>
<feature type="compositionally biased region" description="Basic and acidic residues" evidence="1">
    <location>
        <begin position="38"/>
        <end position="56"/>
    </location>
</feature>
<dbReference type="EMBL" id="JABANP010000010">
    <property type="protein sequence ID" value="KAF4696533.1"/>
    <property type="molecule type" value="Genomic_DNA"/>
</dbReference>
<gene>
    <name evidence="3" type="ORF">FOZ60_000222</name>
</gene>
<evidence type="ECO:0000256" key="2">
    <source>
        <dbReference type="SAM" id="SignalP"/>
    </source>
</evidence>
<comment type="caution">
    <text evidence="3">The sequence shown here is derived from an EMBL/GenBank/DDBJ whole genome shotgun (WGS) entry which is preliminary data.</text>
</comment>
<protein>
    <submittedName>
        <fullName evidence="3">Uncharacterized protein</fullName>
    </submittedName>
</protein>
<evidence type="ECO:0000256" key="1">
    <source>
        <dbReference type="SAM" id="MobiDB-lite"/>
    </source>
</evidence>